<sequence>MSEETNKSLDNLRYVTATVVIILLLSGIYFVSDENYTNDSIAVLCAFAISFTVSIYRLMKSMKFNETTSLTEFVMEGLLALICFRGYCLGYLPILRNCLINNACITRGKGEIDV</sequence>
<evidence type="ECO:0000313" key="2">
    <source>
        <dbReference type="EMBL" id="RPF53942.1"/>
    </source>
</evidence>
<name>A0A3N5C3D4_9BACI</name>
<dbReference type="Proteomes" id="UP000276443">
    <property type="component" value="Unassembled WGS sequence"/>
</dbReference>
<protein>
    <submittedName>
        <fullName evidence="2">Uncharacterized protein</fullName>
    </submittedName>
</protein>
<evidence type="ECO:0000256" key="1">
    <source>
        <dbReference type="SAM" id="Phobius"/>
    </source>
</evidence>
<keyword evidence="3" id="KW-1185">Reference proteome</keyword>
<accession>A0A3N5C3D4</accession>
<proteinExistence type="predicted"/>
<comment type="caution">
    <text evidence="2">The sequence shown here is derived from an EMBL/GenBank/DDBJ whole genome shotgun (WGS) entry which is preliminary data.</text>
</comment>
<dbReference type="RefSeq" id="WP_124220541.1">
    <property type="nucleotide sequence ID" value="NZ_RKRF01000008.1"/>
</dbReference>
<evidence type="ECO:0000313" key="3">
    <source>
        <dbReference type="Proteomes" id="UP000276443"/>
    </source>
</evidence>
<feature type="transmembrane region" description="Helical" evidence="1">
    <location>
        <begin position="12"/>
        <end position="29"/>
    </location>
</feature>
<feature type="transmembrane region" description="Helical" evidence="1">
    <location>
        <begin position="70"/>
        <end position="92"/>
    </location>
</feature>
<keyword evidence="1" id="KW-1133">Transmembrane helix</keyword>
<reference evidence="2 3" key="1">
    <citation type="submission" date="2018-11" db="EMBL/GenBank/DDBJ databases">
        <title>Genomic Encyclopedia of Type Strains, Phase IV (KMG-IV): sequencing the most valuable type-strain genomes for metagenomic binning, comparative biology and taxonomic classification.</title>
        <authorList>
            <person name="Goeker M."/>
        </authorList>
    </citation>
    <scope>NUCLEOTIDE SEQUENCE [LARGE SCALE GENOMIC DNA]</scope>
    <source>
        <strain evidence="2 3">DSM 18090</strain>
    </source>
</reference>
<keyword evidence="1" id="KW-0812">Transmembrane</keyword>
<dbReference type="AlphaFoldDB" id="A0A3N5C3D4"/>
<dbReference type="EMBL" id="RKRF01000008">
    <property type="protein sequence ID" value="RPF53942.1"/>
    <property type="molecule type" value="Genomic_DNA"/>
</dbReference>
<feature type="transmembrane region" description="Helical" evidence="1">
    <location>
        <begin position="41"/>
        <end position="58"/>
    </location>
</feature>
<gene>
    <name evidence="2" type="ORF">EDC24_1127</name>
</gene>
<keyword evidence="1" id="KW-0472">Membrane</keyword>
<organism evidence="2 3">
    <name type="scientific">Aquisalibacillus elongatus</name>
    <dbReference type="NCBI Taxonomy" id="485577"/>
    <lineage>
        <taxon>Bacteria</taxon>
        <taxon>Bacillati</taxon>
        <taxon>Bacillota</taxon>
        <taxon>Bacilli</taxon>
        <taxon>Bacillales</taxon>
        <taxon>Bacillaceae</taxon>
        <taxon>Aquisalibacillus</taxon>
    </lineage>
</organism>